<accession>A0A0D3F7H3</accession>
<keyword evidence="3" id="KW-0507">mRNA processing</keyword>
<dbReference type="AlphaFoldDB" id="A0A0D3F7H3"/>
<dbReference type="InterPro" id="IPR012677">
    <property type="entry name" value="Nucleotide-bd_a/b_plait_sf"/>
</dbReference>
<dbReference type="InterPro" id="IPR000504">
    <property type="entry name" value="RRM_dom"/>
</dbReference>
<reference evidence="14" key="1">
    <citation type="journal article" date="2009" name="Rice">
        <title>De Novo Next Generation Sequencing of Plant Genomes.</title>
        <authorList>
            <person name="Rounsley S."/>
            <person name="Marri P.R."/>
            <person name="Yu Y."/>
            <person name="He R."/>
            <person name="Sisneros N."/>
            <person name="Goicoechea J.L."/>
            <person name="Lee S.J."/>
            <person name="Angelova A."/>
            <person name="Kudrna D."/>
            <person name="Luo M."/>
            <person name="Affourtit J."/>
            <person name="Desany B."/>
            <person name="Knight J."/>
            <person name="Niazi F."/>
            <person name="Egholm M."/>
            <person name="Wing R.A."/>
        </authorList>
    </citation>
    <scope>NUCLEOTIDE SEQUENCE [LARGE SCALE GENOMIC DNA]</scope>
    <source>
        <strain evidence="14">cv. IRGC 105608</strain>
    </source>
</reference>
<dbReference type="GO" id="GO:0005634">
    <property type="term" value="C:nucleus"/>
    <property type="evidence" value="ECO:0007669"/>
    <property type="project" value="UniProtKB-SubCell"/>
</dbReference>
<dbReference type="Pfam" id="PF00076">
    <property type="entry name" value="RRM_1"/>
    <property type="match status" value="1"/>
</dbReference>
<dbReference type="EnsemblPlants" id="OBART02G23700.1">
    <property type="protein sequence ID" value="OBART02G23700.1"/>
    <property type="gene ID" value="OBART02G23700"/>
</dbReference>
<dbReference type="SMART" id="SM00343">
    <property type="entry name" value="ZnF_C2HC"/>
    <property type="match status" value="1"/>
</dbReference>
<dbReference type="PANTHER" id="PTHR23147">
    <property type="entry name" value="SERINE/ARGININE RICH SPLICING FACTOR"/>
    <property type="match status" value="1"/>
</dbReference>
<dbReference type="Gene3D" id="4.10.60.10">
    <property type="entry name" value="Zinc finger, CCHC-type"/>
    <property type="match status" value="1"/>
</dbReference>
<feature type="region of interest" description="Disordered" evidence="11">
    <location>
        <begin position="108"/>
        <end position="178"/>
    </location>
</feature>
<keyword evidence="10" id="KW-0694">RNA-binding</keyword>
<keyword evidence="6" id="KW-0862">Zinc</keyword>
<comment type="subcellular location">
    <subcellularLocation>
        <location evidence="1">Nucleus</location>
    </subcellularLocation>
</comment>
<dbReference type="eggNOG" id="KOG0107">
    <property type="taxonomic scope" value="Eukaryota"/>
</dbReference>
<evidence type="ECO:0000256" key="1">
    <source>
        <dbReference type="ARBA" id="ARBA00004123"/>
    </source>
</evidence>
<feature type="compositionally biased region" description="Basic residues" evidence="11">
    <location>
        <begin position="113"/>
        <end position="139"/>
    </location>
</feature>
<dbReference type="GO" id="GO:0008270">
    <property type="term" value="F:zinc ion binding"/>
    <property type="evidence" value="ECO:0007669"/>
    <property type="project" value="UniProtKB-KW"/>
</dbReference>
<dbReference type="FunFam" id="3.30.70.330:FF:000214">
    <property type="entry name" value="Serine/arginine-rich splicing factor 7"/>
    <property type="match status" value="1"/>
</dbReference>
<comment type="similarity">
    <text evidence="2">Belongs to the splicing factor SR family.</text>
</comment>
<evidence type="ECO:0000259" key="12">
    <source>
        <dbReference type="PROSITE" id="PS50102"/>
    </source>
</evidence>
<dbReference type="InterPro" id="IPR050907">
    <property type="entry name" value="SRSF"/>
</dbReference>
<dbReference type="SUPFAM" id="SSF54928">
    <property type="entry name" value="RNA-binding domain, RBD"/>
    <property type="match status" value="1"/>
</dbReference>
<evidence type="ECO:0000256" key="2">
    <source>
        <dbReference type="ARBA" id="ARBA00010269"/>
    </source>
</evidence>
<evidence type="ECO:0000313" key="14">
    <source>
        <dbReference type="EnsemblPlants" id="OBART02G23700.1"/>
    </source>
</evidence>
<dbReference type="CDD" id="cd12373">
    <property type="entry name" value="RRM_SRSF3_like"/>
    <property type="match status" value="1"/>
</dbReference>
<evidence type="ECO:0000313" key="15">
    <source>
        <dbReference type="Proteomes" id="UP000026960"/>
    </source>
</evidence>
<dbReference type="Proteomes" id="UP000026960">
    <property type="component" value="Chromosome 2"/>
</dbReference>
<name>A0A0D3F7H3_9ORYZ</name>
<dbReference type="InterPro" id="IPR036875">
    <property type="entry name" value="Znf_CCHC_sf"/>
</dbReference>
<keyword evidence="7" id="KW-0508">mRNA splicing</keyword>
<evidence type="ECO:0000256" key="8">
    <source>
        <dbReference type="ARBA" id="ARBA00023242"/>
    </source>
</evidence>
<evidence type="ECO:0000256" key="11">
    <source>
        <dbReference type="SAM" id="MobiDB-lite"/>
    </source>
</evidence>
<evidence type="ECO:0000256" key="7">
    <source>
        <dbReference type="ARBA" id="ARBA00023187"/>
    </source>
</evidence>
<organism evidence="14">
    <name type="scientific">Oryza barthii</name>
    <dbReference type="NCBI Taxonomy" id="65489"/>
    <lineage>
        <taxon>Eukaryota</taxon>
        <taxon>Viridiplantae</taxon>
        <taxon>Streptophyta</taxon>
        <taxon>Embryophyta</taxon>
        <taxon>Tracheophyta</taxon>
        <taxon>Spermatophyta</taxon>
        <taxon>Magnoliopsida</taxon>
        <taxon>Liliopsida</taxon>
        <taxon>Poales</taxon>
        <taxon>Poaceae</taxon>
        <taxon>BOP clade</taxon>
        <taxon>Oryzoideae</taxon>
        <taxon>Oryzeae</taxon>
        <taxon>Oryzinae</taxon>
        <taxon>Oryza</taxon>
    </lineage>
</organism>
<keyword evidence="4" id="KW-0479">Metal-binding</keyword>
<dbReference type="InterPro" id="IPR035979">
    <property type="entry name" value="RBD_domain_sf"/>
</dbReference>
<dbReference type="GO" id="GO:0003723">
    <property type="term" value="F:RNA binding"/>
    <property type="evidence" value="ECO:0007669"/>
    <property type="project" value="UniProtKB-UniRule"/>
</dbReference>
<evidence type="ECO:0000256" key="10">
    <source>
        <dbReference type="PROSITE-ProRule" id="PRU00176"/>
    </source>
</evidence>
<dbReference type="InterPro" id="IPR001878">
    <property type="entry name" value="Znf_CCHC"/>
</dbReference>
<keyword evidence="8" id="KW-0539">Nucleus</keyword>
<evidence type="ECO:0000256" key="5">
    <source>
        <dbReference type="ARBA" id="ARBA00022771"/>
    </source>
</evidence>
<evidence type="ECO:0000256" key="4">
    <source>
        <dbReference type="ARBA" id="ARBA00022723"/>
    </source>
</evidence>
<dbReference type="HOGENOM" id="CLU_928646_0_0_1"/>
<evidence type="ECO:0000259" key="13">
    <source>
        <dbReference type="PROSITE" id="PS50158"/>
    </source>
</evidence>
<evidence type="ECO:0000256" key="9">
    <source>
        <dbReference type="PROSITE-ProRule" id="PRU00047"/>
    </source>
</evidence>
<protein>
    <submittedName>
        <fullName evidence="14">Uncharacterized protein</fullName>
    </submittedName>
</protein>
<dbReference type="PROSITE" id="PS50102">
    <property type="entry name" value="RRM"/>
    <property type="match status" value="1"/>
</dbReference>
<dbReference type="Gramene" id="OBART02G23700.1">
    <property type="protein sequence ID" value="OBART02G23700.1"/>
    <property type="gene ID" value="OBART02G23700"/>
</dbReference>
<dbReference type="PaxDb" id="65489-OBART02G23700.1"/>
<evidence type="ECO:0000256" key="6">
    <source>
        <dbReference type="ARBA" id="ARBA00022833"/>
    </source>
</evidence>
<proteinExistence type="inferred from homology"/>
<dbReference type="STRING" id="65489.A0A0D3F7H3"/>
<evidence type="ECO:0000256" key="3">
    <source>
        <dbReference type="ARBA" id="ARBA00022664"/>
    </source>
</evidence>
<dbReference type="SMART" id="SM00360">
    <property type="entry name" value="RRM"/>
    <property type="match status" value="1"/>
</dbReference>
<reference evidence="14" key="2">
    <citation type="submission" date="2015-03" db="UniProtKB">
        <authorList>
            <consortium name="EnsemblPlants"/>
        </authorList>
    </citation>
    <scope>IDENTIFICATION</scope>
</reference>
<dbReference type="PROSITE" id="PS50158">
    <property type="entry name" value="ZF_CCHC"/>
    <property type="match status" value="1"/>
</dbReference>
<keyword evidence="15" id="KW-1185">Reference proteome</keyword>
<dbReference type="Gene3D" id="3.30.70.330">
    <property type="match status" value="1"/>
</dbReference>
<dbReference type="SUPFAM" id="SSF57756">
    <property type="entry name" value="Retrovirus zinc finger-like domains"/>
    <property type="match status" value="1"/>
</dbReference>
<sequence>MARVYVGNLDPRVTAREIEDEFRVFGVLRSVWVARKPPGFAFIDFDDRRDAEDAIRDLDGKNGWRVELSTKAGSGRGRDRSGGSDMKCYECGEPGHFARECRLRIGSGGLGSGRRRSRSRSRSPRYRGRSRSRSPRYRRSPSYGRRSYSPRDRSPKRRSYSRSPPPARARSYSRSPPPPRAALFACCGCRNIRGLHMLLDVSTASGCAVVTVLRHFPGSQLFWSSSHILLQHSLYHASRHHCHDHMRYMCTTPTPGTGTPIRRFTWLCAKAVYASTEVTWLHYAAAAIKLPWHLQQKRLQ</sequence>
<keyword evidence="5 9" id="KW-0863">Zinc-finger</keyword>
<dbReference type="Pfam" id="PF00098">
    <property type="entry name" value="zf-CCHC"/>
    <property type="match status" value="1"/>
</dbReference>
<dbReference type="GO" id="GO:0000398">
    <property type="term" value="P:mRNA splicing, via spliceosome"/>
    <property type="evidence" value="ECO:0007669"/>
    <property type="project" value="UniProtKB-ARBA"/>
</dbReference>
<feature type="domain" description="CCHC-type" evidence="13">
    <location>
        <begin position="87"/>
        <end position="102"/>
    </location>
</feature>
<feature type="domain" description="RRM" evidence="12">
    <location>
        <begin position="2"/>
        <end position="71"/>
    </location>
</feature>